<dbReference type="OMA" id="NTECDIQ"/>
<evidence type="ECO:0000256" key="2">
    <source>
        <dbReference type="SAM" id="Phobius"/>
    </source>
</evidence>
<dbReference type="EMBL" id="CAJJDM010000080">
    <property type="protein sequence ID" value="CAD8086694.1"/>
    <property type="molecule type" value="Genomic_DNA"/>
</dbReference>
<gene>
    <name evidence="5" type="ORF">PPRIM_AZ9-3.1.T0770049</name>
</gene>
<feature type="chain" id="PRO_5035834510" description="EGF-like domain-containing protein" evidence="3">
    <location>
        <begin position="20"/>
        <end position="952"/>
    </location>
</feature>
<evidence type="ECO:0000313" key="5">
    <source>
        <dbReference type="EMBL" id="CAD8086694.1"/>
    </source>
</evidence>
<evidence type="ECO:0000259" key="4">
    <source>
        <dbReference type="SMART" id="SM00181"/>
    </source>
</evidence>
<dbReference type="PANTHER" id="PTHR45756:SF1">
    <property type="entry name" value="PROTEIN KINASE DOMAIN CONTAINING PROTEIN"/>
    <property type="match status" value="1"/>
</dbReference>
<feature type="domain" description="EGF-like" evidence="4">
    <location>
        <begin position="476"/>
        <end position="509"/>
    </location>
</feature>
<evidence type="ECO:0000256" key="3">
    <source>
        <dbReference type="SAM" id="SignalP"/>
    </source>
</evidence>
<organism evidence="5 6">
    <name type="scientific">Paramecium primaurelia</name>
    <dbReference type="NCBI Taxonomy" id="5886"/>
    <lineage>
        <taxon>Eukaryota</taxon>
        <taxon>Sar</taxon>
        <taxon>Alveolata</taxon>
        <taxon>Ciliophora</taxon>
        <taxon>Intramacronucleata</taxon>
        <taxon>Oligohymenophorea</taxon>
        <taxon>Peniculida</taxon>
        <taxon>Parameciidae</taxon>
        <taxon>Paramecium</taxon>
    </lineage>
</organism>
<comment type="caution">
    <text evidence="5">The sequence shown here is derived from an EMBL/GenBank/DDBJ whole genome shotgun (WGS) entry which is preliminary data.</text>
</comment>
<feature type="domain" description="EGF-like" evidence="4">
    <location>
        <begin position="774"/>
        <end position="816"/>
    </location>
</feature>
<keyword evidence="2" id="KW-0472">Membrane</keyword>
<keyword evidence="2" id="KW-1133">Transmembrane helix</keyword>
<evidence type="ECO:0000256" key="1">
    <source>
        <dbReference type="SAM" id="MobiDB-lite"/>
    </source>
</evidence>
<feature type="domain" description="EGF-like" evidence="4">
    <location>
        <begin position="645"/>
        <end position="676"/>
    </location>
</feature>
<keyword evidence="6" id="KW-1185">Reference proteome</keyword>
<sequence length="952" mass="110535">MNISTLIYLVLIFSFQVQASHLCAEETDQKQECKKCMANSRLDQGTCKCLDGYISDNKVNKCYSCLPNCKKCKPFQLNQCEECFGENADHENQCICKKGYIYSSQMQTCINKNKDLNLEHLQYQIQSKEFESLKFDFCLPVEQYAQTNQLYKLKINNVTATLQLNFTELNNQSSIAYIQTNEKLIFEKILLQKIKSRPILRDFNETIFEINYIQGLSQIKENNQKQNLILMIEIKNVISNSYYFLLMKCGLQEKQSLEEQKILESHVNSVVDKYFNLFYQCPSNCKTCTFETTEKQSNIQCKQCINGMKLEKGKCFYENLPIKIKEIKQIQGSEQNTECDIQTYLKDEYCELCDIQNCEICENQDSCKKCNDKFEIKDGKCECLVKTDEQCDNRINQQKNCIYYNGNECLQCEYGYYLHQNECIKMLSNEYLLCIKQDQCYNCLNMEQIIQKSKFESNKQVCECQNGYFMNYRLLECNQCDSSCRTCVDRQIKCTSCNDGFYLQDHKCKKCPQTCLKCDSYDKCINCVDGYYLDKSQCKECKIMISDKNVCAKCQNDKICTQAIEGYYVDNQNMVNKCEIEYCKVCKDKQICERCDPNYFVEKGSCVQCQEGCISCERNNEQNQIKCFNCSPNYTLSDEDGNCKKCPQNCKQCATPNTCNECLEGFQLSQDTQLCECQNANEYFLNNKCQICVENCEECESKDKCKTCLTSYIVNNKGQCEKKKCKITKCELCQSDDSCEQCKDSIYFPEEKKCGCKGNCETCILKDSKQQCTSCKSKYYLKENECVESHCEDESKDGKCKQCKLGYFINSNNQCEECQTKNCKACINNICNICQQGYYLQDDICKKCTDPSCLLCEYDQNDDQDQCKTCISGYSPKETKCYKENNLFPLLALVFIIALIYGVFYFKEQILSLCSNQSQGFVNSSDQDVELTNKSKTQTKQNRDDDFNILED</sequence>
<feature type="domain" description="EGF-like" evidence="4">
    <location>
        <begin position="817"/>
        <end position="846"/>
    </location>
</feature>
<proteinExistence type="predicted"/>
<feature type="domain" description="EGF-like" evidence="4">
    <location>
        <begin position="691"/>
        <end position="721"/>
    </location>
</feature>
<feature type="transmembrane region" description="Helical" evidence="2">
    <location>
        <begin position="887"/>
        <end position="906"/>
    </location>
</feature>
<dbReference type="InterPro" id="IPR000742">
    <property type="entry name" value="EGF"/>
</dbReference>
<accession>A0A8S1NJ51</accession>
<feature type="region of interest" description="Disordered" evidence="1">
    <location>
        <begin position="932"/>
        <end position="952"/>
    </location>
</feature>
<feature type="domain" description="EGF-like" evidence="4">
    <location>
        <begin position="71"/>
        <end position="110"/>
    </location>
</feature>
<name>A0A8S1NJ51_PARPR</name>
<evidence type="ECO:0000313" key="6">
    <source>
        <dbReference type="Proteomes" id="UP000688137"/>
    </source>
</evidence>
<keyword evidence="3" id="KW-0732">Signal</keyword>
<feature type="domain" description="EGF-like" evidence="4">
    <location>
        <begin position="22"/>
        <end position="63"/>
    </location>
</feature>
<dbReference type="AlphaFoldDB" id="A0A8S1NJ51"/>
<keyword evidence="2" id="KW-0812">Transmembrane</keyword>
<dbReference type="SMART" id="SM00261">
    <property type="entry name" value="FU"/>
    <property type="match status" value="10"/>
</dbReference>
<dbReference type="Proteomes" id="UP000688137">
    <property type="component" value="Unassembled WGS sequence"/>
</dbReference>
<dbReference type="InterPro" id="IPR053215">
    <property type="entry name" value="TKL_Ser/Thr_kinase"/>
</dbReference>
<feature type="domain" description="EGF-like" evidence="4">
    <location>
        <begin position="352"/>
        <end position="382"/>
    </location>
</feature>
<feature type="domain" description="EGF-like" evidence="4">
    <location>
        <begin position="608"/>
        <end position="644"/>
    </location>
</feature>
<dbReference type="PANTHER" id="PTHR45756">
    <property type="entry name" value="PALMITOYLTRANSFERASE"/>
    <property type="match status" value="1"/>
</dbReference>
<feature type="domain" description="EGF-like" evidence="4">
    <location>
        <begin position="280"/>
        <end position="316"/>
    </location>
</feature>
<dbReference type="InterPro" id="IPR006212">
    <property type="entry name" value="Furin_repeat"/>
</dbReference>
<protein>
    <recommendedName>
        <fullName evidence="4">EGF-like domain-containing protein</fullName>
    </recommendedName>
</protein>
<feature type="signal peptide" evidence="3">
    <location>
        <begin position="1"/>
        <end position="19"/>
    </location>
</feature>
<dbReference type="SMART" id="SM00181">
    <property type="entry name" value="EGF"/>
    <property type="match status" value="10"/>
</dbReference>
<reference evidence="5" key="1">
    <citation type="submission" date="2021-01" db="EMBL/GenBank/DDBJ databases">
        <authorList>
            <consortium name="Genoscope - CEA"/>
            <person name="William W."/>
        </authorList>
    </citation>
    <scope>NUCLEOTIDE SEQUENCE</scope>
</reference>